<proteinExistence type="predicted"/>
<organism evidence="1">
    <name type="scientific">Solanum lycopersicum</name>
    <name type="common">Tomato</name>
    <name type="synonym">Lycopersicon esculentum</name>
    <dbReference type="NCBI Taxonomy" id="4081"/>
    <lineage>
        <taxon>Eukaryota</taxon>
        <taxon>Viridiplantae</taxon>
        <taxon>Streptophyta</taxon>
        <taxon>Embryophyta</taxon>
        <taxon>Tracheophyta</taxon>
        <taxon>Spermatophyta</taxon>
        <taxon>Magnoliopsida</taxon>
        <taxon>eudicotyledons</taxon>
        <taxon>Gunneridae</taxon>
        <taxon>Pentapetalae</taxon>
        <taxon>asterids</taxon>
        <taxon>lamiids</taxon>
        <taxon>Solanales</taxon>
        <taxon>Solanaceae</taxon>
        <taxon>Solanoideae</taxon>
        <taxon>Solaneae</taxon>
        <taxon>Solanum</taxon>
        <taxon>Solanum subgen. Lycopersicon</taxon>
    </lineage>
</organism>
<keyword evidence="2" id="KW-1185">Reference proteome</keyword>
<evidence type="ECO:0000313" key="1">
    <source>
        <dbReference type="EnsemblPlants" id="Solyc10g018770.1.1.1"/>
    </source>
</evidence>
<dbReference type="Gramene" id="Solyc10g018770.1.1">
    <property type="protein sequence ID" value="Solyc10g018770.1.1.1"/>
    <property type="gene ID" value="Solyc10g018770.1"/>
</dbReference>
<evidence type="ECO:0000313" key="2">
    <source>
        <dbReference type="Proteomes" id="UP000004994"/>
    </source>
</evidence>
<name>A0A3Q7ID45_SOLLC</name>
<reference evidence="1" key="1">
    <citation type="journal article" date="2012" name="Nature">
        <title>The tomato genome sequence provides insights into fleshy fruit evolution.</title>
        <authorList>
            <consortium name="Tomato Genome Consortium"/>
        </authorList>
    </citation>
    <scope>NUCLEOTIDE SEQUENCE [LARGE SCALE GENOMIC DNA]</scope>
    <source>
        <strain evidence="1">cv. Heinz 1706</strain>
    </source>
</reference>
<accession>A0A3Q7ID45</accession>
<dbReference type="AlphaFoldDB" id="A0A3Q7ID45"/>
<protein>
    <submittedName>
        <fullName evidence="1">Uncharacterized protein</fullName>
    </submittedName>
</protein>
<reference evidence="1" key="2">
    <citation type="submission" date="2019-01" db="UniProtKB">
        <authorList>
            <consortium name="EnsemblPlants"/>
        </authorList>
    </citation>
    <scope>IDENTIFICATION</scope>
    <source>
        <strain evidence="1">cv. Heinz 1706</strain>
    </source>
</reference>
<sequence>MSKLYKLSQKLDEISCDNALGDLAINSQSFFIVNFPHNKLNFGEGVDLTMLHPLH</sequence>
<dbReference type="PaxDb" id="4081-Solyc10g018770.1.1"/>
<dbReference type="InParanoid" id="A0A3Q7ID45"/>
<dbReference type="Proteomes" id="UP000004994">
    <property type="component" value="Chromosome 10"/>
</dbReference>
<dbReference type="EnsemblPlants" id="Solyc10g018770.1.1">
    <property type="protein sequence ID" value="Solyc10g018770.1.1.1"/>
    <property type="gene ID" value="Solyc10g018770.1"/>
</dbReference>